<dbReference type="Proteomes" id="UP000814140">
    <property type="component" value="Unassembled WGS sequence"/>
</dbReference>
<accession>A0ACB8T0P8</accession>
<evidence type="ECO:0000313" key="1">
    <source>
        <dbReference type="EMBL" id="KAI0062299.1"/>
    </source>
</evidence>
<dbReference type="EMBL" id="MU277208">
    <property type="protein sequence ID" value="KAI0062299.1"/>
    <property type="molecule type" value="Genomic_DNA"/>
</dbReference>
<proteinExistence type="predicted"/>
<reference evidence="1" key="1">
    <citation type="submission" date="2021-03" db="EMBL/GenBank/DDBJ databases">
        <authorList>
            <consortium name="DOE Joint Genome Institute"/>
            <person name="Ahrendt S."/>
            <person name="Looney B.P."/>
            <person name="Miyauchi S."/>
            <person name="Morin E."/>
            <person name="Drula E."/>
            <person name="Courty P.E."/>
            <person name="Chicoki N."/>
            <person name="Fauchery L."/>
            <person name="Kohler A."/>
            <person name="Kuo A."/>
            <person name="Labutti K."/>
            <person name="Pangilinan J."/>
            <person name="Lipzen A."/>
            <person name="Riley R."/>
            <person name="Andreopoulos W."/>
            <person name="He G."/>
            <person name="Johnson J."/>
            <person name="Barry K.W."/>
            <person name="Grigoriev I.V."/>
            <person name="Nagy L."/>
            <person name="Hibbett D."/>
            <person name="Henrissat B."/>
            <person name="Matheny P.B."/>
            <person name="Labbe J."/>
            <person name="Martin F."/>
        </authorList>
    </citation>
    <scope>NUCLEOTIDE SEQUENCE</scope>
    <source>
        <strain evidence="1">HHB10654</strain>
    </source>
</reference>
<protein>
    <submittedName>
        <fullName evidence="1">Uncharacterized protein</fullName>
    </submittedName>
</protein>
<comment type="caution">
    <text evidence="1">The sequence shown here is derived from an EMBL/GenBank/DDBJ whole genome shotgun (WGS) entry which is preliminary data.</text>
</comment>
<name>A0ACB8T0P8_9AGAM</name>
<sequence length="722" mass="78011">MSPSNSPLRPPASRSRVRRSRSPSPAYHPIDPDNLAFPQGGVDEETVELIHEFVHPHHHEQEETLVELDHDFTPDEEVDQAAIESERAERSKRPWWRRATPWWYVSMVPFSMAASMATMAPRIEILTDIVCDAQRSVPGEDWDPEGIPPSKEALSPIIPSLSLNTTDAPLAYDASLEEDSRNNGPLSREAPGVTLLHFDNPVPCAKDPSVQAGVATLLAVVTTTQGVLSCITTGFWSSLSDRYGRTFVLGINVVGLLITELSSIVVFLFPRYVPGGYWAIAWGSAFEGFLGGRVASMAAMHAYLADTTDSRTRSRIFSLYLGLFFVGLAVGPTAASFTIHLTGKPMIIFYVAVVTHFTFALLTWFVVPESVLPTQMKVSRATHATRAAITRQTRGALAWAKSIFSFLSPLSVFAPMPVEKGTSPQKVGRMDWSLTFLALAYGPDTLLLGAAQYIFQFASASYGWNSEMNGYWLSIVGVTRASYLAVGLPLIINVLTRKPAIQLPVAPSEPLDARSPSPAATTASRPSSRSPGHKTNVTHHHTPAVDLTIARVSLVVQAMSYAMMIISPSSWSFIAASALGSLGAGFSPTVQSLALELYMQRGGTESGKLFGALSVVQALGSQIIGPSLFGLIYVKSVATTPQLMFFALVGVILLSLFFVSFVRLPNPPANTSGANEDGRVGREETLVEAVPLIIVEEVEDDGTQRGRQPSKSFSTDASTASA</sequence>
<gene>
    <name evidence="1" type="ORF">BV25DRAFT_1885581</name>
</gene>
<evidence type="ECO:0000313" key="2">
    <source>
        <dbReference type="Proteomes" id="UP000814140"/>
    </source>
</evidence>
<keyword evidence="2" id="KW-1185">Reference proteome</keyword>
<organism evidence="1 2">
    <name type="scientific">Artomyces pyxidatus</name>
    <dbReference type="NCBI Taxonomy" id="48021"/>
    <lineage>
        <taxon>Eukaryota</taxon>
        <taxon>Fungi</taxon>
        <taxon>Dikarya</taxon>
        <taxon>Basidiomycota</taxon>
        <taxon>Agaricomycotina</taxon>
        <taxon>Agaricomycetes</taxon>
        <taxon>Russulales</taxon>
        <taxon>Auriscalpiaceae</taxon>
        <taxon>Artomyces</taxon>
    </lineage>
</organism>
<reference evidence="1" key="2">
    <citation type="journal article" date="2022" name="New Phytol.">
        <title>Evolutionary transition to the ectomycorrhizal habit in the genomes of a hyperdiverse lineage of mushroom-forming fungi.</title>
        <authorList>
            <person name="Looney B."/>
            <person name="Miyauchi S."/>
            <person name="Morin E."/>
            <person name="Drula E."/>
            <person name="Courty P.E."/>
            <person name="Kohler A."/>
            <person name="Kuo A."/>
            <person name="LaButti K."/>
            <person name="Pangilinan J."/>
            <person name="Lipzen A."/>
            <person name="Riley R."/>
            <person name="Andreopoulos W."/>
            <person name="He G."/>
            <person name="Johnson J."/>
            <person name="Nolan M."/>
            <person name="Tritt A."/>
            <person name="Barry K.W."/>
            <person name="Grigoriev I.V."/>
            <person name="Nagy L.G."/>
            <person name="Hibbett D."/>
            <person name="Henrissat B."/>
            <person name="Matheny P.B."/>
            <person name="Labbe J."/>
            <person name="Martin F.M."/>
        </authorList>
    </citation>
    <scope>NUCLEOTIDE SEQUENCE</scope>
    <source>
        <strain evidence="1">HHB10654</strain>
    </source>
</reference>